<dbReference type="Gene3D" id="3.40.309.10">
    <property type="entry name" value="Aldehyde Dehydrogenase, Chain A, domain 2"/>
    <property type="match status" value="1"/>
</dbReference>
<reference evidence="6" key="1">
    <citation type="journal article" date="2019" name="Int. J. Syst. Evol. Microbiol.">
        <title>The Global Catalogue of Microorganisms (GCM) 10K type strain sequencing project: providing services to taxonomists for standard genome sequencing and annotation.</title>
        <authorList>
            <consortium name="The Broad Institute Genomics Platform"/>
            <consortium name="The Broad Institute Genome Sequencing Center for Infectious Disease"/>
            <person name="Wu L."/>
            <person name="Ma J."/>
        </authorList>
    </citation>
    <scope>NUCLEOTIDE SEQUENCE [LARGE SCALE GENOMIC DNA]</scope>
    <source>
        <strain evidence="6">ICMP 6774ER</strain>
    </source>
</reference>
<evidence type="ECO:0000313" key="5">
    <source>
        <dbReference type="EMBL" id="MFD1935035.1"/>
    </source>
</evidence>
<dbReference type="PANTHER" id="PTHR42986:SF1">
    <property type="entry name" value="BENZALDEHYDE DEHYDROGENASE YFMT"/>
    <property type="match status" value="1"/>
</dbReference>
<dbReference type="RefSeq" id="WP_379575149.1">
    <property type="nucleotide sequence ID" value="NZ_JBHUFV010000038.1"/>
</dbReference>
<dbReference type="PANTHER" id="PTHR42986">
    <property type="entry name" value="BENZALDEHYDE DEHYDROGENASE YFMT"/>
    <property type="match status" value="1"/>
</dbReference>
<dbReference type="EMBL" id="JBHUFV010000038">
    <property type="protein sequence ID" value="MFD1935035.1"/>
    <property type="molecule type" value="Genomic_DNA"/>
</dbReference>
<dbReference type="SUPFAM" id="SSF53720">
    <property type="entry name" value="ALDH-like"/>
    <property type="match status" value="1"/>
</dbReference>
<comment type="caution">
    <text evidence="5">The sequence shown here is derived from an EMBL/GenBank/DDBJ whole genome shotgun (WGS) entry which is preliminary data.</text>
</comment>
<keyword evidence="6" id="KW-1185">Reference proteome</keyword>
<sequence length="471" mass="49727">MSLLYIDGTWRAPASGRTGMVREKATGAPLGRYAMGDAGDVDAAVRAARAAQPGWAALAAPERAAYLRRMADHLQGRFEELVTLSMRETGGVRAKGEDEVGTGIRQLHISAVQATENAGDILPPYKAGKLSLSRAVPLGVLGVITPWNYPLNLAMRVVAPGLAFGNTIVLKPAELTPVIGGQVLAEAAEHVGLPPGVLNVVTGEGVDAGRPLAAHPGVDLVDFTGSRQVGLEIAAAAAAGLRPVRLELGGDNAFLVLDDADVELAASCAMIASLEFQGQTCISSSRHIVTRAVARPYIAAITRRAEALRVGDPLSGEADLGPLISEAQRDRVHRTIVEPSVAMGARIATGGTFDGLFYRPTVLTEVTPDMPAFTEEIFGPVLPVTVVESEEEAIALTNGYPMLMNSVFTQDLMRGMRVAERLQAGEVHVNDAHARHGAEDQMAGFTKRQWIGLQRTPLTLPAWAAAPSDAR</sequence>
<comment type="similarity">
    <text evidence="1">Belongs to the aldehyde dehydrogenase family.</text>
</comment>
<proteinExistence type="inferred from homology"/>
<evidence type="ECO:0000256" key="2">
    <source>
        <dbReference type="ARBA" id="ARBA00023002"/>
    </source>
</evidence>
<organism evidence="5 6">
    <name type="scientific">Nonomuraea mangrovi</name>
    <dbReference type="NCBI Taxonomy" id="2316207"/>
    <lineage>
        <taxon>Bacteria</taxon>
        <taxon>Bacillati</taxon>
        <taxon>Actinomycetota</taxon>
        <taxon>Actinomycetes</taxon>
        <taxon>Streptosporangiales</taxon>
        <taxon>Streptosporangiaceae</taxon>
        <taxon>Nonomuraea</taxon>
    </lineage>
</organism>
<feature type="domain" description="Aldehyde dehydrogenase" evidence="4">
    <location>
        <begin position="10"/>
        <end position="444"/>
    </location>
</feature>
<dbReference type="InterPro" id="IPR016161">
    <property type="entry name" value="Ald_DH/histidinol_DH"/>
</dbReference>
<gene>
    <name evidence="5" type="ORF">ACFSKW_26530</name>
</gene>
<evidence type="ECO:0000259" key="4">
    <source>
        <dbReference type="Pfam" id="PF00171"/>
    </source>
</evidence>
<dbReference type="InterPro" id="IPR015590">
    <property type="entry name" value="Aldehyde_DH_dom"/>
</dbReference>
<evidence type="ECO:0000313" key="6">
    <source>
        <dbReference type="Proteomes" id="UP001597368"/>
    </source>
</evidence>
<dbReference type="Pfam" id="PF00171">
    <property type="entry name" value="Aldedh"/>
    <property type="match status" value="1"/>
</dbReference>
<name>A0ABW4T1K8_9ACTN</name>
<evidence type="ECO:0000256" key="3">
    <source>
        <dbReference type="ARBA" id="ARBA00023027"/>
    </source>
</evidence>
<dbReference type="InterPro" id="IPR016162">
    <property type="entry name" value="Ald_DH_N"/>
</dbReference>
<keyword evidence="2" id="KW-0560">Oxidoreductase</keyword>
<dbReference type="Proteomes" id="UP001597368">
    <property type="component" value="Unassembled WGS sequence"/>
</dbReference>
<dbReference type="InterPro" id="IPR016163">
    <property type="entry name" value="Ald_DH_C"/>
</dbReference>
<accession>A0ABW4T1K8</accession>
<keyword evidence="3" id="KW-0520">NAD</keyword>
<evidence type="ECO:0000256" key="1">
    <source>
        <dbReference type="ARBA" id="ARBA00009986"/>
    </source>
</evidence>
<dbReference type="Gene3D" id="3.40.605.10">
    <property type="entry name" value="Aldehyde Dehydrogenase, Chain A, domain 1"/>
    <property type="match status" value="1"/>
</dbReference>
<protein>
    <submittedName>
        <fullName evidence="5">Aldehyde dehydrogenase family protein</fullName>
    </submittedName>
</protein>